<reference evidence="2" key="1">
    <citation type="submission" date="2021-12" db="EMBL/GenBank/DDBJ databases">
        <title>taxonomy of Moraxella sp. ZY201224.</title>
        <authorList>
            <person name="Li F."/>
        </authorList>
    </citation>
    <scope>NUCLEOTIDE SEQUENCE</scope>
    <source>
        <strain evidence="2">ZY201224</strain>
    </source>
</reference>
<feature type="region of interest" description="Disordered" evidence="1">
    <location>
        <begin position="39"/>
        <end position="58"/>
    </location>
</feature>
<evidence type="ECO:0000313" key="3">
    <source>
        <dbReference type="Proteomes" id="UP001063782"/>
    </source>
</evidence>
<dbReference type="RefSeq" id="WP_263076048.1">
    <property type="nucleotide sequence ID" value="NZ_CP089977.1"/>
</dbReference>
<evidence type="ECO:0000256" key="1">
    <source>
        <dbReference type="SAM" id="MobiDB-lite"/>
    </source>
</evidence>
<sequence>MQIKYLKDAPLGAMGEIHEVPDDQAKVLITLGIAEAVADKKPKPSKAKTNKTAELELS</sequence>
<dbReference type="EMBL" id="CP089977">
    <property type="protein sequence ID" value="UXZ04560.1"/>
    <property type="molecule type" value="Genomic_DNA"/>
</dbReference>
<keyword evidence="3" id="KW-1185">Reference proteome</keyword>
<gene>
    <name evidence="2" type="ORF">LU297_08240</name>
</gene>
<dbReference type="Proteomes" id="UP001063782">
    <property type="component" value="Chromosome"/>
</dbReference>
<name>A0ABY6F3A7_9GAMM</name>
<organism evidence="2 3">
    <name type="scientific">Moraxella nasicaprae</name>
    <dbReference type="NCBI Taxonomy" id="2904122"/>
    <lineage>
        <taxon>Bacteria</taxon>
        <taxon>Pseudomonadati</taxon>
        <taxon>Pseudomonadota</taxon>
        <taxon>Gammaproteobacteria</taxon>
        <taxon>Moraxellales</taxon>
        <taxon>Moraxellaceae</taxon>
        <taxon>Moraxella</taxon>
    </lineage>
</organism>
<protein>
    <submittedName>
        <fullName evidence="2">Uncharacterized protein</fullName>
    </submittedName>
</protein>
<accession>A0ABY6F3A7</accession>
<evidence type="ECO:0000313" key="2">
    <source>
        <dbReference type="EMBL" id="UXZ04560.1"/>
    </source>
</evidence>
<proteinExistence type="predicted"/>